<dbReference type="EMBL" id="RAQO01000004">
    <property type="protein sequence ID" value="RKF20096.1"/>
    <property type="molecule type" value="Genomic_DNA"/>
</dbReference>
<feature type="domain" description="Transglutaminase-like" evidence="1">
    <location>
        <begin position="63"/>
        <end position="137"/>
    </location>
</feature>
<dbReference type="RefSeq" id="WP_120354100.1">
    <property type="nucleotide sequence ID" value="NZ_RAQO01000004.1"/>
</dbReference>
<organism evidence="2 3">
    <name type="scientific">Alginatibacterium sediminis</name>
    <dbReference type="NCBI Taxonomy" id="2164068"/>
    <lineage>
        <taxon>Bacteria</taxon>
        <taxon>Pseudomonadati</taxon>
        <taxon>Pseudomonadota</taxon>
        <taxon>Gammaproteobacteria</taxon>
        <taxon>Alteromonadales</taxon>
        <taxon>Alteromonadaceae</taxon>
        <taxon>Alginatibacterium</taxon>
    </lineage>
</organism>
<sequence length="236" mass="26901">MTTKYLQVTPLIDYQEQSIEQLIEMRQWRTLSSDAAIKQVYDYVRDEIKFGYNRDDAISASEVLGDGYGQCNTKGTLLMALLRALGIACRFHGFTIYNALQRGAIPNYLMPFAPKRILHSWVEVLIRDVWINLEGFIVDQVFLSQVQAGYSNCKSFSGYAIAVPDLQNPNNKFMGQSTYIQADGIADDLGLFNAPDDFFAKHGSNMHGLKKFAYQYVLRKLINRNLNKIRKFGLKT</sequence>
<dbReference type="PANTHER" id="PTHR33490">
    <property type="entry name" value="BLR5614 PROTEIN-RELATED"/>
    <property type="match status" value="1"/>
</dbReference>
<dbReference type="Proteomes" id="UP000286482">
    <property type="component" value="Unassembled WGS sequence"/>
</dbReference>
<dbReference type="Pfam" id="PF01841">
    <property type="entry name" value="Transglut_core"/>
    <property type="match status" value="1"/>
</dbReference>
<reference evidence="2 3" key="1">
    <citation type="submission" date="2018-09" db="EMBL/GenBank/DDBJ databases">
        <authorList>
            <person name="Wang Z."/>
        </authorList>
    </citation>
    <scope>NUCLEOTIDE SEQUENCE [LARGE SCALE GENOMIC DNA]</scope>
    <source>
        <strain evidence="2 3">ALS 81</strain>
    </source>
</reference>
<dbReference type="SMART" id="SM00460">
    <property type="entry name" value="TGc"/>
    <property type="match status" value="1"/>
</dbReference>
<proteinExistence type="predicted"/>
<accession>A0A420EHR0</accession>
<gene>
    <name evidence="2" type="ORF">DBZ36_06510</name>
</gene>
<evidence type="ECO:0000313" key="3">
    <source>
        <dbReference type="Proteomes" id="UP000286482"/>
    </source>
</evidence>
<dbReference type="InterPro" id="IPR002931">
    <property type="entry name" value="Transglutaminase-like"/>
</dbReference>
<evidence type="ECO:0000259" key="1">
    <source>
        <dbReference type="SMART" id="SM00460"/>
    </source>
</evidence>
<dbReference type="SUPFAM" id="SSF54001">
    <property type="entry name" value="Cysteine proteinases"/>
    <property type="match status" value="1"/>
</dbReference>
<dbReference type="PANTHER" id="PTHR33490:SF3">
    <property type="entry name" value="CONSERVED INTEGRAL MEMBRANE PROTEIN"/>
    <property type="match status" value="1"/>
</dbReference>
<evidence type="ECO:0000313" key="2">
    <source>
        <dbReference type="EMBL" id="RKF20096.1"/>
    </source>
</evidence>
<dbReference type="InterPro" id="IPR038765">
    <property type="entry name" value="Papain-like_cys_pep_sf"/>
</dbReference>
<dbReference type="AlphaFoldDB" id="A0A420EHR0"/>
<comment type="caution">
    <text evidence="2">The sequence shown here is derived from an EMBL/GenBank/DDBJ whole genome shotgun (WGS) entry which is preliminary data.</text>
</comment>
<dbReference type="Gene3D" id="3.10.620.30">
    <property type="match status" value="1"/>
</dbReference>
<dbReference type="OrthoDB" id="5438043at2"/>
<keyword evidence="3" id="KW-1185">Reference proteome</keyword>
<name>A0A420EHR0_9ALTE</name>
<protein>
    <submittedName>
        <fullName evidence="2">Transglutaminase family protein</fullName>
    </submittedName>
</protein>